<accession>A0ABV4DSQ1</accession>
<name>A0ABV4DSQ1_9LACO</name>
<comment type="caution">
    <text evidence="1">The sequence shown here is derived from an EMBL/GenBank/DDBJ whole genome shotgun (WGS) entry which is preliminary data.</text>
</comment>
<dbReference type="EMBL" id="JBCLUF010000059">
    <property type="protein sequence ID" value="MEY8663218.1"/>
    <property type="molecule type" value="Genomic_DNA"/>
</dbReference>
<protein>
    <recommendedName>
        <fullName evidence="3">Transcriptional regulator</fullName>
    </recommendedName>
</protein>
<dbReference type="Proteomes" id="UP001565236">
    <property type="component" value="Unassembled WGS sequence"/>
</dbReference>
<evidence type="ECO:0008006" key="3">
    <source>
        <dbReference type="Google" id="ProtNLM"/>
    </source>
</evidence>
<reference evidence="1 2" key="1">
    <citation type="submission" date="2024-03" db="EMBL/GenBank/DDBJ databases">
        <title>Mouse gut bacterial collection (mGBC) of GemPharmatech.</title>
        <authorList>
            <person name="He Y."/>
            <person name="Dong L."/>
            <person name="Wu D."/>
            <person name="Gao X."/>
            <person name="Lin Z."/>
        </authorList>
    </citation>
    <scope>NUCLEOTIDE SEQUENCE [LARGE SCALE GENOMIC DNA]</scope>
    <source>
        <strain evidence="1 2">15-30</strain>
    </source>
</reference>
<gene>
    <name evidence="1" type="ORF">AALT52_10205</name>
</gene>
<dbReference type="RefSeq" id="WP_369943350.1">
    <property type="nucleotide sequence ID" value="NZ_JBCLUF010000059.1"/>
</dbReference>
<sequence length="61" mass="7292">MAKDYQKLLEELHTGQIEEFEIDTDEFMDFQKILMNFNYRKNVVGTAKRGGGARYHYERSE</sequence>
<organism evidence="1 2">
    <name type="scientific">Ligilactobacillus faecis</name>
    <dbReference type="NCBI Taxonomy" id="762833"/>
    <lineage>
        <taxon>Bacteria</taxon>
        <taxon>Bacillati</taxon>
        <taxon>Bacillota</taxon>
        <taxon>Bacilli</taxon>
        <taxon>Lactobacillales</taxon>
        <taxon>Lactobacillaceae</taxon>
        <taxon>Ligilactobacillus</taxon>
    </lineage>
</organism>
<evidence type="ECO:0000313" key="2">
    <source>
        <dbReference type="Proteomes" id="UP001565236"/>
    </source>
</evidence>
<proteinExistence type="predicted"/>
<keyword evidence="2" id="KW-1185">Reference proteome</keyword>
<evidence type="ECO:0000313" key="1">
    <source>
        <dbReference type="EMBL" id="MEY8663218.1"/>
    </source>
</evidence>